<sequence>MNPSFIFRSGALLTATGISFGAFGSHGLRTIKPPLGENKISSWNTASSYLIYNGLALLTISFHPGLLGSSKKYKLASGLIISGALIFSGSIFTLVLAREKFKWLGPITPLGGVSMIAG</sequence>
<gene>
    <name evidence="6" type="ORF">I206_02423</name>
    <name evidence="7" type="ORF">I206_104883</name>
</gene>
<evidence type="ECO:0000256" key="2">
    <source>
        <dbReference type="ARBA" id="ARBA00022692"/>
    </source>
</evidence>
<proteinExistence type="predicted"/>
<evidence type="ECO:0000256" key="3">
    <source>
        <dbReference type="ARBA" id="ARBA00022989"/>
    </source>
</evidence>
<organism evidence="6">
    <name type="scientific">Kwoniella pini CBS 10737</name>
    <dbReference type="NCBI Taxonomy" id="1296096"/>
    <lineage>
        <taxon>Eukaryota</taxon>
        <taxon>Fungi</taxon>
        <taxon>Dikarya</taxon>
        <taxon>Basidiomycota</taxon>
        <taxon>Agaricomycotina</taxon>
        <taxon>Tremellomycetes</taxon>
        <taxon>Tremellales</taxon>
        <taxon>Cryptococcaceae</taxon>
        <taxon>Kwoniella</taxon>
    </lineage>
</organism>
<feature type="transmembrane region" description="Helical" evidence="5">
    <location>
        <begin position="6"/>
        <end position="28"/>
    </location>
</feature>
<protein>
    <recommendedName>
        <fullName evidence="9">DUF423-domain-containing protein</fullName>
    </recommendedName>
</protein>
<feature type="transmembrane region" description="Helical" evidence="5">
    <location>
        <begin position="75"/>
        <end position="97"/>
    </location>
</feature>
<reference evidence="7" key="2">
    <citation type="submission" date="2013-07" db="EMBL/GenBank/DDBJ databases">
        <authorList>
            <consortium name="The Broad Institute Genome Sequencing Platform"/>
            <person name="Cuomo C."/>
            <person name="Litvintseva A."/>
            <person name="Chen Y."/>
            <person name="Heitman J."/>
            <person name="Sun S."/>
            <person name="Springer D."/>
            <person name="Dromer F."/>
            <person name="Young S.K."/>
            <person name="Zeng Q."/>
            <person name="Gargeya S."/>
            <person name="Fitzgerald M."/>
            <person name="Abouelleil A."/>
            <person name="Alvarado L."/>
            <person name="Berlin A.M."/>
            <person name="Chapman S.B."/>
            <person name="Dewar J."/>
            <person name="Goldberg J."/>
            <person name="Griggs A."/>
            <person name="Gujja S."/>
            <person name="Hansen M."/>
            <person name="Howarth C."/>
            <person name="Imamovic A."/>
            <person name="Larimer J."/>
            <person name="McCowan C."/>
            <person name="Murphy C."/>
            <person name="Pearson M."/>
            <person name="Priest M."/>
            <person name="Roberts A."/>
            <person name="Saif S."/>
            <person name="Shea T."/>
            <person name="Sykes S."/>
            <person name="Wortman J."/>
            <person name="Nusbaum C."/>
            <person name="Birren B."/>
        </authorList>
    </citation>
    <scope>NUCLEOTIDE SEQUENCE</scope>
    <source>
        <strain evidence="7">CBS 10737</strain>
    </source>
</reference>
<dbReference type="EMBL" id="CP144524">
    <property type="protein sequence ID" value="WWC70931.1"/>
    <property type="molecule type" value="Genomic_DNA"/>
</dbReference>
<comment type="subcellular location">
    <subcellularLocation>
        <location evidence="1">Membrane</location>
        <topology evidence="1">Multi-pass membrane protein</topology>
    </subcellularLocation>
</comment>
<feature type="transmembrane region" description="Helical" evidence="5">
    <location>
        <begin position="49"/>
        <end position="69"/>
    </location>
</feature>
<dbReference type="Proteomes" id="UP000094020">
    <property type="component" value="Chromosome 6"/>
</dbReference>
<dbReference type="PANTHER" id="PTHR43461:SF1">
    <property type="entry name" value="TRANSMEMBRANE PROTEIN 256"/>
    <property type="match status" value="1"/>
</dbReference>
<evidence type="ECO:0000313" key="8">
    <source>
        <dbReference type="Proteomes" id="UP000094020"/>
    </source>
</evidence>
<dbReference type="OrthoDB" id="269173at2759"/>
<dbReference type="EMBL" id="KV700115">
    <property type="protein sequence ID" value="OCF51708.1"/>
    <property type="molecule type" value="Genomic_DNA"/>
</dbReference>
<dbReference type="RefSeq" id="XP_019012927.1">
    <property type="nucleotide sequence ID" value="XM_019154187.1"/>
</dbReference>
<keyword evidence="2 5" id="KW-0812">Transmembrane</keyword>
<reference evidence="7" key="4">
    <citation type="submission" date="2024-02" db="EMBL/GenBank/DDBJ databases">
        <title>Comparative genomics of Cryptococcus and Kwoniella reveals pathogenesis evolution and contrasting modes of karyotype evolution via chromosome fusion or intercentromeric recombination.</title>
        <authorList>
            <person name="Coelho M.A."/>
            <person name="David-Palma M."/>
            <person name="Shea T."/>
            <person name="Bowers K."/>
            <person name="McGinley-Smith S."/>
            <person name="Mohammad A.W."/>
            <person name="Gnirke A."/>
            <person name="Yurkov A.M."/>
            <person name="Nowrousian M."/>
            <person name="Sun S."/>
            <person name="Cuomo C.A."/>
            <person name="Heitman J."/>
        </authorList>
    </citation>
    <scope>NUCLEOTIDE SEQUENCE</scope>
    <source>
        <strain evidence="7">CBS 10737</strain>
    </source>
</reference>
<evidence type="ECO:0000313" key="6">
    <source>
        <dbReference type="EMBL" id="OCF51708.1"/>
    </source>
</evidence>
<evidence type="ECO:0000256" key="5">
    <source>
        <dbReference type="SAM" id="Phobius"/>
    </source>
</evidence>
<keyword evidence="4 5" id="KW-0472">Membrane</keyword>
<evidence type="ECO:0000313" key="7">
    <source>
        <dbReference type="EMBL" id="WWC70931.1"/>
    </source>
</evidence>
<dbReference type="AlphaFoldDB" id="A0A1B9I828"/>
<dbReference type="GeneID" id="30170792"/>
<evidence type="ECO:0000256" key="4">
    <source>
        <dbReference type="ARBA" id="ARBA00023136"/>
    </source>
</evidence>
<reference evidence="6" key="3">
    <citation type="submission" date="2016-07" db="EMBL/GenBank/DDBJ databases">
        <title>Evolution of pathogenesis and genome organization in the Tremellales.</title>
        <authorList>
            <person name="Cuomo C."/>
            <person name="Litvintseva A."/>
            <person name="Heitman J."/>
            <person name="Chen Y."/>
            <person name="Sun S."/>
            <person name="Springer D."/>
            <person name="Dromer F."/>
            <person name="Young S."/>
            <person name="Zeng Q."/>
            <person name="Chapman S."/>
            <person name="Gujja S."/>
            <person name="Saif S."/>
            <person name="Birren B."/>
        </authorList>
    </citation>
    <scope>NUCLEOTIDE SEQUENCE</scope>
    <source>
        <strain evidence="6">CBS 10737</strain>
    </source>
</reference>
<dbReference type="PANTHER" id="PTHR43461">
    <property type="entry name" value="TRANSMEMBRANE PROTEIN 256"/>
    <property type="match status" value="1"/>
</dbReference>
<accession>A0A1B9I828</accession>
<dbReference type="Pfam" id="PF04241">
    <property type="entry name" value="DUF423"/>
    <property type="match status" value="1"/>
</dbReference>
<keyword evidence="3 5" id="KW-1133">Transmembrane helix</keyword>
<name>A0A1B9I828_9TREE</name>
<keyword evidence="8" id="KW-1185">Reference proteome</keyword>
<dbReference type="InterPro" id="IPR006696">
    <property type="entry name" value="DUF423"/>
</dbReference>
<dbReference type="GO" id="GO:0016020">
    <property type="term" value="C:membrane"/>
    <property type="evidence" value="ECO:0007669"/>
    <property type="project" value="UniProtKB-SubCell"/>
</dbReference>
<evidence type="ECO:0000256" key="1">
    <source>
        <dbReference type="ARBA" id="ARBA00004141"/>
    </source>
</evidence>
<reference evidence="6" key="1">
    <citation type="submission" date="2013-07" db="EMBL/GenBank/DDBJ databases">
        <title>The Genome Sequence of Cryptococcus pinus CBS10737.</title>
        <authorList>
            <consortium name="The Broad Institute Genome Sequencing Platform"/>
            <person name="Cuomo C."/>
            <person name="Litvintseva A."/>
            <person name="Chen Y."/>
            <person name="Heitman J."/>
            <person name="Sun S."/>
            <person name="Springer D."/>
            <person name="Dromer F."/>
            <person name="Young S.K."/>
            <person name="Zeng Q."/>
            <person name="Gargeya S."/>
            <person name="Fitzgerald M."/>
            <person name="Abouelleil A."/>
            <person name="Alvarado L."/>
            <person name="Berlin A.M."/>
            <person name="Chapman S.B."/>
            <person name="Dewar J."/>
            <person name="Goldberg J."/>
            <person name="Griggs A."/>
            <person name="Gujja S."/>
            <person name="Hansen M."/>
            <person name="Howarth C."/>
            <person name="Imamovic A."/>
            <person name="Larimer J."/>
            <person name="McCowan C."/>
            <person name="Murphy C."/>
            <person name="Pearson M."/>
            <person name="Priest M."/>
            <person name="Roberts A."/>
            <person name="Saif S."/>
            <person name="Shea T."/>
            <person name="Sykes S."/>
            <person name="Wortman J."/>
            <person name="Nusbaum C."/>
            <person name="Birren B."/>
        </authorList>
    </citation>
    <scope>NUCLEOTIDE SEQUENCE [LARGE SCALE GENOMIC DNA]</scope>
    <source>
        <strain evidence="6">CBS 10737</strain>
    </source>
</reference>
<evidence type="ECO:0008006" key="9">
    <source>
        <dbReference type="Google" id="ProtNLM"/>
    </source>
</evidence>
<dbReference type="KEGG" id="kpin:30170792"/>